<dbReference type="Proteomes" id="UP001221189">
    <property type="component" value="Unassembled WGS sequence"/>
</dbReference>
<proteinExistence type="predicted"/>
<evidence type="ECO:0000313" key="1">
    <source>
        <dbReference type="EMBL" id="MDC8773530.1"/>
    </source>
</evidence>
<accession>A0ABT5KI42</accession>
<sequence>MLVDIVELRIKGVRRPKAEVRASRSARGLLLIHKLRPWEDHDGAPVFATLSGFALPDLYRARVLHISGRNIVVAGQQDHGGGLVFPQAWWCRVVMATSACMDQAEFEAPP</sequence>
<organism evidence="1 2">
    <name type="scientific">Roseateles albus</name>
    <dbReference type="NCBI Taxonomy" id="2987525"/>
    <lineage>
        <taxon>Bacteria</taxon>
        <taxon>Pseudomonadati</taxon>
        <taxon>Pseudomonadota</taxon>
        <taxon>Betaproteobacteria</taxon>
        <taxon>Burkholderiales</taxon>
        <taxon>Sphaerotilaceae</taxon>
        <taxon>Roseateles</taxon>
    </lineage>
</organism>
<reference evidence="1 2" key="1">
    <citation type="submission" date="2022-10" db="EMBL/GenBank/DDBJ databases">
        <title>Paucibacter sp. hw1 Genome sequencing.</title>
        <authorList>
            <person name="Park S."/>
        </authorList>
    </citation>
    <scope>NUCLEOTIDE SEQUENCE [LARGE SCALE GENOMIC DNA]</scope>
    <source>
        <strain evidence="2">hw1</strain>
    </source>
</reference>
<gene>
    <name evidence="1" type="ORF">PRZ03_18280</name>
</gene>
<evidence type="ECO:0000313" key="2">
    <source>
        <dbReference type="Proteomes" id="UP001221189"/>
    </source>
</evidence>
<dbReference type="RefSeq" id="WP_273601688.1">
    <property type="nucleotide sequence ID" value="NZ_JAQQXT010000012.1"/>
</dbReference>
<protein>
    <recommendedName>
        <fullName evidence="3">Single-stranded DNA-binding protein</fullName>
    </recommendedName>
</protein>
<keyword evidence="2" id="KW-1185">Reference proteome</keyword>
<name>A0ABT5KI42_9BURK</name>
<comment type="caution">
    <text evidence="1">The sequence shown here is derived from an EMBL/GenBank/DDBJ whole genome shotgun (WGS) entry which is preliminary data.</text>
</comment>
<evidence type="ECO:0008006" key="3">
    <source>
        <dbReference type="Google" id="ProtNLM"/>
    </source>
</evidence>
<dbReference type="EMBL" id="JAQQXT010000012">
    <property type="protein sequence ID" value="MDC8773530.1"/>
    <property type="molecule type" value="Genomic_DNA"/>
</dbReference>